<evidence type="ECO:0000256" key="2">
    <source>
        <dbReference type="ARBA" id="ARBA00022676"/>
    </source>
</evidence>
<proteinExistence type="inferred from homology"/>
<dbReference type="AlphaFoldDB" id="A0A6P6AHJ1"/>
<keyword evidence="4" id="KW-1185">Reference proteome</keyword>
<dbReference type="InterPro" id="IPR002213">
    <property type="entry name" value="UDP_glucos_trans"/>
</dbReference>
<dbReference type="Gene3D" id="3.40.50.2000">
    <property type="entry name" value="Glycogen Phosphorylase B"/>
    <property type="match status" value="2"/>
</dbReference>
<keyword evidence="3" id="KW-0808">Transferase</keyword>
<dbReference type="GO" id="GO:0080043">
    <property type="term" value="F:quercetin 3-O-glucosyltransferase activity"/>
    <property type="evidence" value="ECO:0007669"/>
    <property type="project" value="TreeGrafter"/>
</dbReference>
<dbReference type="SUPFAM" id="SSF53756">
    <property type="entry name" value="UDP-Glycosyltransferase/glycogen phosphorylase"/>
    <property type="match status" value="1"/>
</dbReference>
<dbReference type="FunFam" id="3.40.50.2000:FF:000120">
    <property type="entry name" value="UDP-glycosyltransferase 76C1"/>
    <property type="match status" value="1"/>
</dbReference>
<name>A0A6P6AHJ1_DURZI</name>
<comment type="similarity">
    <text evidence="1">Belongs to the UDP-glycosyltransferase family.</text>
</comment>
<dbReference type="Pfam" id="PF00201">
    <property type="entry name" value="UDPGT"/>
    <property type="match status" value="1"/>
</dbReference>
<evidence type="ECO:0000256" key="3">
    <source>
        <dbReference type="ARBA" id="ARBA00022679"/>
    </source>
</evidence>
<evidence type="ECO:0000313" key="4">
    <source>
        <dbReference type="Proteomes" id="UP000515121"/>
    </source>
</evidence>
<dbReference type="Proteomes" id="UP000515121">
    <property type="component" value="Unplaced"/>
</dbReference>
<dbReference type="RefSeq" id="XP_022764263.1">
    <property type="nucleotide sequence ID" value="XM_022908528.1"/>
</dbReference>
<keyword evidence="2" id="KW-0328">Glycosyltransferase</keyword>
<reference evidence="5" key="1">
    <citation type="submission" date="2025-08" db="UniProtKB">
        <authorList>
            <consortium name="RefSeq"/>
        </authorList>
    </citation>
    <scope>IDENTIFICATION</scope>
    <source>
        <tissue evidence="5">Fruit stalk</tissue>
    </source>
</reference>
<evidence type="ECO:0000256" key="1">
    <source>
        <dbReference type="ARBA" id="ARBA00009995"/>
    </source>
</evidence>
<dbReference type="KEGG" id="dzi:111309490"/>
<gene>
    <name evidence="5" type="primary">LOC111309490</name>
</gene>
<dbReference type="PANTHER" id="PTHR11926">
    <property type="entry name" value="GLUCOSYL/GLUCURONOSYL TRANSFERASES"/>
    <property type="match status" value="1"/>
</dbReference>
<dbReference type="GeneID" id="111309490"/>
<sequence length="465" mass="51908">MASSVDKQRENQREQKKCLRLLLFPLPFQGHLSPMLQLANVLYSRGFSITIIHTCFNSPNPSNNPHFTFHSIPDGLSKSESSRADNIVALVSLLNTNCADPFRDCLTKLLSDVSEEPVACLISDSTWKFTDAITESLQLPRFVLRTNNVSSFLALAALPLLQEKGYLPIQESQVEAPVLELPPLKVKDIPAFKTPDQETLYQTIAGLVKQTNSCSGTIWNSFEELEHEPLTVLRHDFPVPVFPLGPLHKYFPVPSSSLLAQDQSSILWLDKQAPKSVIYVSFGSVANIEGAEFLEIAWGLANSQQPFLWVVRPGSVNGSEWLEALPNEFLEEISGRGHIVKWAPQQEVLAHPATGGFWTHNGWNSTLESICEAVPMICHPCFGDQRVNARYVSDVWRIGVHLENRLDRMEIARAVRKLLVEAEGQEIRERAVHLQKMADQCIREGGSSFQSLENLISLILSAPLA</sequence>
<accession>A0A6P6AHJ1</accession>
<dbReference type="CDD" id="cd03784">
    <property type="entry name" value="GT1_Gtf-like"/>
    <property type="match status" value="1"/>
</dbReference>
<dbReference type="OrthoDB" id="5835829at2759"/>
<dbReference type="FunFam" id="3.40.50.2000:FF:000040">
    <property type="entry name" value="UDP-glycosyltransferase 76C1"/>
    <property type="match status" value="1"/>
</dbReference>
<dbReference type="PANTHER" id="PTHR11926:SF1374">
    <property type="entry name" value="UDP-GLYCOSYLTRANSFERASE 76F1-RELATED"/>
    <property type="match status" value="1"/>
</dbReference>
<protein>
    <submittedName>
        <fullName evidence="5">UDP-glycosyltransferase 76B1-like</fullName>
    </submittedName>
</protein>
<evidence type="ECO:0000313" key="5">
    <source>
        <dbReference type="RefSeq" id="XP_022764263.1"/>
    </source>
</evidence>
<dbReference type="GO" id="GO:0080044">
    <property type="term" value="F:quercetin 7-O-glucosyltransferase activity"/>
    <property type="evidence" value="ECO:0007669"/>
    <property type="project" value="TreeGrafter"/>
</dbReference>
<organism evidence="4 5">
    <name type="scientific">Durio zibethinus</name>
    <name type="common">Durian</name>
    <dbReference type="NCBI Taxonomy" id="66656"/>
    <lineage>
        <taxon>Eukaryota</taxon>
        <taxon>Viridiplantae</taxon>
        <taxon>Streptophyta</taxon>
        <taxon>Embryophyta</taxon>
        <taxon>Tracheophyta</taxon>
        <taxon>Spermatophyta</taxon>
        <taxon>Magnoliopsida</taxon>
        <taxon>eudicotyledons</taxon>
        <taxon>Gunneridae</taxon>
        <taxon>Pentapetalae</taxon>
        <taxon>rosids</taxon>
        <taxon>malvids</taxon>
        <taxon>Malvales</taxon>
        <taxon>Malvaceae</taxon>
        <taxon>Helicteroideae</taxon>
        <taxon>Durio</taxon>
    </lineage>
</organism>